<comment type="caution">
    <text evidence="1">The sequence shown here is derived from an EMBL/GenBank/DDBJ whole genome shotgun (WGS) entry which is preliminary data.</text>
</comment>
<dbReference type="AlphaFoldDB" id="A0A0W0WGW3"/>
<keyword evidence="2" id="KW-1185">Reference proteome</keyword>
<accession>A0A0W0WGW3</accession>
<name>A0A0W0WGW3_9GAMM</name>
<organism evidence="1 2">
    <name type="scientific">Legionella maceachernii</name>
    <dbReference type="NCBI Taxonomy" id="466"/>
    <lineage>
        <taxon>Bacteria</taxon>
        <taxon>Pseudomonadati</taxon>
        <taxon>Pseudomonadota</taxon>
        <taxon>Gammaproteobacteria</taxon>
        <taxon>Legionellales</taxon>
        <taxon>Legionellaceae</taxon>
        <taxon>Legionella</taxon>
    </lineage>
</organism>
<protein>
    <submittedName>
        <fullName evidence="1">Uncharacterized protein</fullName>
    </submittedName>
</protein>
<sequence>MKTHQEKRQEMAIPKAIENQLNEKIADLNENPPITQEVLFVKLNEISKLLEEIKENSLTTFIFKAKTLEWLLQISLQFKQNLSSPHDERLNFLVIGITETMLINIKAAMIVTFGLDRLPEILPVEIRNLFTPLMLSAHLEKKFTTYFDFYVTKKDQNNRDSRMRYFEFFAREAKQLIGERNPAPEVEEALVNHSILQIG</sequence>
<dbReference type="RefSeq" id="WP_058451071.1">
    <property type="nucleotide sequence ID" value="NZ_CAAAIB010000003.1"/>
</dbReference>
<gene>
    <name evidence="1" type="ORF">Lmac_0239</name>
</gene>
<dbReference type="STRING" id="466.Lmac_0239"/>
<proteinExistence type="predicted"/>
<reference evidence="1 2" key="1">
    <citation type="submission" date="2015-11" db="EMBL/GenBank/DDBJ databases">
        <title>Genomic analysis of 38 Legionella species identifies large and diverse effector repertoires.</title>
        <authorList>
            <person name="Burstein D."/>
            <person name="Amaro F."/>
            <person name="Zusman T."/>
            <person name="Lifshitz Z."/>
            <person name="Cohen O."/>
            <person name="Gilbert J.A."/>
            <person name="Pupko T."/>
            <person name="Shuman H.A."/>
            <person name="Segal G."/>
        </authorList>
    </citation>
    <scope>NUCLEOTIDE SEQUENCE [LARGE SCALE GENOMIC DNA]</scope>
    <source>
        <strain evidence="1 2">PX-1-G2-E2</strain>
    </source>
</reference>
<dbReference type="Proteomes" id="UP000054908">
    <property type="component" value="Unassembled WGS sequence"/>
</dbReference>
<dbReference type="PATRIC" id="fig|466.6.peg.257"/>
<evidence type="ECO:0000313" key="2">
    <source>
        <dbReference type="Proteomes" id="UP000054908"/>
    </source>
</evidence>
<dbReference type="EMBL" id="LNYL01000005">
    <property type="protein sequence ID" value="KTD31491.1"/>
    <property type="molecule type" value="Genomic_DNA"/>
</dbReference>
<evidence type="ECO:0000313" key="1">
    <source>
        <dbReference type="EMBL" id="KTD31491.1"/>
    </source>
</evidence>